<dbReference type="Pfam" id="PF00563">
    <property type="entry name" value="EAL"/>
    <property type="match status" value="1"/>
</dbReference>
<dbReference type="InterPro" id="IPR035919">
    <property type="entry name" value="EAL_sf"/>
</dbReference>
<dbReference type="CDD" id="cd01948">
    <property type="entry name" value="EAL"/>
    <property type="match status" value="1"/>
</dbReference>
<reference evidence="4 5" key="1">
    <citation type="submission" date="2018-12" db="EMBL/GenBank/DDBJ databases">
        <title>Complete genome of Litorilituus sediminis.</title>
        <authorList>
            <person name="Liu A."/>
            <person name="Rong J."/>
        </authorList>
    </citation>
    <scope>NUCLEOTIDE SEQUENCE [LARGE SCALE GENOMIC DNA]</scope>
    <source>
        <strain evidence="4 5">JCM 17549</strain>
    </source>
</reference>
<dbReference type="Gene3D" id="3.20.20.450">
    <property type="entry name" value="EAL domain"/>
    <property type="match status" value="1"/>
</dbReference>
<dbReference type="InterPro" id="IPR043128">
    <property type="entry name" value="Rev_trsase/Diguanyl_cyclase"/>
</dbReference>
<feature type="domain" description="GGDEF" evidence="3">
    <location>
        <begin position="115"/>
        <end position="263"/>
    </location>
</feature>
<dbReference type="PROSITE" id="PS50887">
    <property type="entry name" value="GGDEF"/>
    <property type="match status" value="1"/>
</dbReference>
<protein>
    <submittedName>
        <fullName evidence="4">Phosphodiesterase</fullName>
    </submittedName>
</protein>
<dbReference type="Pfam" id="PF00990">
    <property type="entry name" value="GGDEF"/>
    <property type="match status" value="1"/>
</dbReference>
<dbReference type="OrthoDB" id="6219933at2"/>
<proteinExistence type="predicted"/>
<keyword evidence="1" id="KW-0812">Transmembrane</keyword>
<dbReference type="AlphaFoldDB" id="A0A4P6P4R7"/>
<name>A0A4P6P4R7_9GAMM</name>
<dbReference type="InterPro" id="IPR001633">
    <property type="entry name" value="EAL_dom"/>
</dbReference>
<evidence type="ECO:0000313" key="5">
    <source>
        <dbReference type="Proteomes" id="UP000290244"/>
    </source>
</evidence>
<evidence type="ECO:0000259" key="3">
    <source>
        <dbReference type="PROSITE" id="PS50887"/>
    </source>
</evidence>
<keyword evidence="5" id="KW-1185">Reference proteome</keyword>
<dbReference type="SUPFAM" id="SSF55073">
    <property type="entry name" value="Nucleotide cyclase"/>
    <property type="match status" value="1"/>
</dbReference>
<accession>A0A4P6P4R7</accession>
<dbReference type="SMART" id="SM00267">
    <property type="entry name" value="GGDEF"/>
    <property type="match status" value="1"/>
</dbReference>
<dbReference type="SMART" id="SM00052">
    <property type="entry name" value="EAL"/>
    <property type="match status" value="1"/>
</dbReference>
<dbReference type="PANTHER" id="PTHR33121:SF15">
    <property type="entry name" value="BLUE LIGHT- AND TEMPERATURE-REGULATED ANTIREPRESSOR BLUF"/>
    <property type="match status" value="1"/>
</dbReference>
<dbReference type="GO" id="GO:0071111">
    <property type="term" value="F:cyclic-guanylate-specific phosphodiesterase activity"/>
    <property type="evidence" value="ECO:0007669"/>
    <property type="project" value="InterPro"/>
</dbReference>
<dbReference type="EMBL" id="CP034759">
    <property type="protein sequence ID" value="QBG36666.1"/>
    <property type="molecule type" value="Genomic_DNA"/>
</dbReference>
<sequence>MSCFNRLITKFALLCQSKLALLLLWLYLPFPALANSTQFTSSGVIIAFVLGFFAAVVLLLLFRKKLARTGAEEGGSDTISADDLYLFTHDPATNLPTAQQAQKVFSRALMQSNERRFAVVTIKPTNFQRVNSILGHHNSDILLLQLAYALSQKLANNQALLNFSNEQKPIRLARMQSLHFLMVVDLSQAQHDDHHVLDDICQQLAASVPQAMSFKSFSLNFELAFGIAISGHNGHSVAELISHAEDALLSAIQQQKQIFYFDNASLLHTQQQLSRMELIHQDIRDENLFWYVQPQVNISNNQLVGFQIKVHWYEQAEKPKELADFVRIAEYSGDIYLLTKQMIIEAFKVIAVLNNQGLTQPVAISILSQSLLEADLVDFIEGQIKLSGVSGKQLIMELSEQVIVDSAEQAKRTIDQLKSLGVRVAIDNFSGSYESLRYLRKTAVQQIKINCQHLRNDSENRVDKAITNALVTLSRSMKIQLIGTHIDNHEASAAYKAMGGELMQGLIINRGVVRDELEIWLNAWFSQHPEAKPN</sequence>
<dbReference type="InterPro" id="IPR029787">
    <property type="entry name" value="Nucleotide_cyclase"/>
</dbReference>
<dbReference type="SUPFAM" id="SSF141868">
    <property type="entry name" value="EAL domain-like"/>
    <property type="match status" value="1"/>
</dbReference>
<feature type="transmembrane region" description="Helical" evidence="1">
    <location>
        <begin position="44"/>
        <end position="62"/>
    </location>
</feature>
<keyword evidence="1" id="KW-0472">Membrane</keyword>
<dbReference type="Gene3D" id="3.30.70.270">
    <property type="match status" value="1"/>
</dbReference>
<evidence type="ECO:0000256" key="1">
    <source>
        <dbReference type="SAM" id="Phobius"/>
    </source>
</evidence>
<organism evidence="4 5">
    <name type="scientific">Litorilituus sediminis</name>
    <dbReference type="NCBI Taxonomy" id="718192"/>
    <lineage>
        <taxon>Bacteria</taxon>
        <taxon>Pseudomonadati</taxon>
        <taxon>Pseudomonadota</taxon>
        <taxon>Gammaproteobacteria</taxon>
        <taxon>Alteromonadales</taxon>
        <taxon>Colwelliaceae</taxon>
        <taxon>Litorilituus</taxon>
    </lineage>
</organism>
<dbReference type="PROSITE" id="PS50883">
    <property type="entry name" value="EAL"/>
    <property type="match status" value="1"/>
</dbReference>
<keyword evidence="1" id="KW-1133">Transmembrane helix</keyword>
<dbReference type="Proteomes" id="UP000290244">
    <property type="component" value="Chromosome"/>
</dbReference>
<feature type="domain" description="EAL" evidence="2">
    <location>
        <begin position="272"/>
        <end position="525"/>
    </location>
</feature>
<dbReference type="RefSeq" id="WP_130603034.1">
    <property type="nucleotide sequence ID" value="NZ_CP034759.1"/>
</dbReference>
<evidence type="ECO:0000313" key="4">
    <source>
        <dbReference type="EMBL" id="QBG36666.1"/>
    </source>
</evidence>
<dbReference type="PANTHER" id="PTHR33121">
    <property type="entry name" value="CYCLIC DI-GMP PHOSPHODIESTERASE PDEF"/>
    <property type="match status" value="1"/>
</dbReference>
<dbReference type="InterPro" id="IPR050706">
    <property type="entry name" value="Cyclic-di-GMP_PDE-like"/>
</dbReference>
<dbReference type="KEGG" id="lsd:EMK97_13520"/>
<gene>
    <name evidence="4" type="ORF">EMK97_13520</name>
</gene>
<evidence type="ECO:0000259" key="2">
    <source>
        <dbReference type="PROSITE" id="PS50883"/>
    </source>
</evidence>
<dbReference type="InterPro" id="IPR000160">
    <property type="entry name" value="GGDEF_dom"/>
</dbReference>